<dbReference type="GO" id="GO:0005829">
    <property type="term" value="C:cytosol"/>
    <property type="evidence" value="ECO:0007669"/>
    <property type="project" value="TreeGrafter"/>
</dbReference>
<evidence type="ECO:0000256" key="1">
    <source>
        <dbReference type="SAM" id="MobiDB-lite"/>
    </source>
</evidence>
<accession>A0A812LMU7</accession>
<dbReference type="Gene3D" id="3.90.70.10">
    <property type="entry name" value="Cysteine proteinases"/>
    <property type="match status" value="1"/>
</dbReference>
<dbReference type="GO" id="GO:0004843">
    <property type="term" value="F:cysteine-type deubiquitinase activity"/>
    <property type="evidence" value="ECO:0007669"/>
    <property type="project" value="InterPro"/>
</dbReference>
<dbReference type="PROSITE" id="PS00973">
    <property type="entry name" value="USP_2"/>
    <property type="match status" value="1"/>
</dbReference>
<dbReference type="InterPro" id="IPR050164">
    <property type="entry name" value="Peptidase_C19"/>
</dbReference>
<dbReference type="GO" id="GO:0005634">
    <property type="term" value="C:nucleus"/>
    <property type="evidence" value="ECO:0007669"/>
    <property type="project" value="TreeGrafter"/>
</dbReference>
<proteinExistence type="predicted"/>
<dbReference type="InterPro" id="IPR038765">
    <property type="entry name" value="Papain-like_cys_pep_sf"/>
</dbReference>
<dbReference type="OrthoDB" id="419330at2759"/>
<feature type="compositionally biased region" description="Low complexity" evidence="1">
    <location>
        <begin position="103"/>
        <end position="113"/>
    </location>
</feature>
<name>A0A812LMU7_9DINO</name>
<dbReference type="PANTHER" id="PTHR24006">
    <property type="entry name" value="UBIQUITIN CARBOXYL-TERMINAL HYDROLASE"/>
    <property type="match status" value="1"/>
</dbReference>
<gene>
    <name evidence="3" type="primary">USP26</name>
    <name evidence="3" type="ORF">SNEC2469_LOCUS5030</name>
</gene>
<comment type="caution">
    <text evidence="3">The sequence shown here is derived from an EMBL/GenBank/DDBJ whole genome shotgun (WGS) entry which is preliminary data.</text>
</comment>
<feature type="domain" description="USP" evidence="2">
    <location>
        <begin position="214"/>
        <end position="561"/>
    </location>
</feature>
<dbReference type="AlphaFoldDB" id="A0A812LMU7"/>
<evidence type="ECO:0000259" key="2">
    <source>
        <dbReference type="PROSITE" id="PS50235"/>
    </source>
</evidence>
<dbReference type="EMBL" id="CAJNJA010009642">
    <property type="protein sequence ID" value="CAE7248955.1"/>
    <property type="molecule type" value="Genomic_DNA"/>
</dbReference>
<dbReference type="Pfam" id="PF00443">
    <property type="entry name" value="UCH"/>
    <property type="match status" value="1"/>
</dbReference>
<feature type="region of interest" description="Disordered" evidence="1">
    <location>
        <begin position="166"/>
        <end position="185"/>
    </location>
</feature>
<dbReference type="InterPro" id="IPR028889">
    <property type="entry name" value="USP"/>
</dbReference>
<dbReference type="SUPFAM" id="SSF54001">
    <property type="entry name" value="Cysteine proteinases"/>
    <property type="match status" value="1"/>
</dbReference>
<feature type="region of interest" description="Disordered" evidence="1">
    <location>
        <begin position="100"/>
        <end position="128"/>
    </location>
</feature>
<dbReference type="GO" id="GO:0016579">
    <property type="term" value="P:protein deubiquitination"/>
    <property type="evidence" value="ECO:0007669"/>
    <property type="project" value="InterPro"/>
</dbReference>
<protein>
    <submittedName>
        <fullName evidence="3">USP26 protein</fullName>
    </submittedName>
</protein>
<evidence type="ECO:0000313" key="3">
    <source>
        <dbReference type="EMBL" id="CAE7248955.1"/>
    </source>
</evidence>
<keyword evidence="4" id="KW-1185">Reference proteome</keyword>
<dbReference type="InterPro" id="IPR018200">
    <property type="entry name" value="USP_CS"/>
</dbReference>
<dbReference type="InterPro" id="IPR001394">
    <property type="entry name" value="Peptidase_C19_UCH"/>
</dbReference>
<dbReference type="PROSITE" id="PS50235">
    <property type="entry name" value="USP_3"/>
    <property type="match status" value="1"/>
</dbReference>
<dbReference type="Proteomes" id="UP000601435">
    <property type="component" value="Unassembled WGS sequence"/>
</dbReference>
<reference evidence="3" key="1">
    <citation type="submission" date="2021-02" db="EMBL/GenBank/DDBJ databases">
        <authorList>
            <person name="Dougan E. K."/>
            <person name="Rhodes N."/>
            <person name="Thang M."/>
            <person name="Chan C."/>
        </authorList>
    </citation>
    <scope>NUCLEOTIDE SEQUENCE</scope>
</reference>
<organism evidence="3 4">
    <name type="scientific">Symbiodinium necroappetens</name>
    <dbReference type="NCBI Taxonomy" id="1628268"/>
    <lineage>
        <taxon>Eukaryota</taxon>
        <taxon>Sar</taxon>
        <taxon>Alveolata</taxon>
        <taxon>Dinophyceae</taxon>
        <taxon>Suessiales</taxon>
        <taxon>Symbiodiniaceae</taxon>
        <taxon>Symbiodinium</taxon>
    </lineage>
</organism>
<evidence type="ECO:0000313" key="4">
    <source>
        <dbReference type="Proteomes" id="UP000601435"/>
    </source>
</evidence>
<sequence length="565" mass="63485">MPFATLRWLHGEEEIARHEGNFGLVMHNFMKVSGEVVKRPTRTDELKKAGWKEHQTAEPTLHEGTSLRLFFDDLCCEITFSTVFEAGEYLSEATALWKKKSAPKSAPIKAPEVLPKPAPEPPRKKQKIDDDGFEVMSNMNTLRIRNPVAESLNYKRAVLDSKVVTKTSDDRPLARPSQPLRRMQPQRNAVLQRKVSNPLQDSSVYHGYRSSLAFGLQNLGNTCYLNAVTQAVGASREFVGELTSMATRWPHCTNGPLFKCSVDILQRLQAAQNAPLSPAKLREQIAIAAPMFRGSGQQDAHEFFLEYINQLHDELLRGHKDCLARTSAEDQEPVLATQNHFDAELLKQLTCTQCGKPRQVTERFRDFSLDFRTDVNPLSIEAMFRSYFDAETVEAKCEHCEATSALLETQLSEAPRVLVLHLKRFVPNMEQQRYEKQHQSVQIPYMLDVEDILGKGSTTGPLPELRAPRLQGIGVQLPLLGISRSIGGLIAEPAEGPVYKLRAIVSHEGASPRSGHYVCYAESAKGEWFLFDDSRVKQFVAGEEPWTTLGSKAYMLPLEQHPVHA</sequence>
<dbReference type="CDD" id="cd02257">
    <property type="entry name" value="Peptidase_C19"/>
    <property type="match status" value="1"/>
</dbReference>